<reference evidence="2 3" key="1">
    <citation type="submission" date="2020-10" db="EMBL/GenBank/DDBJ databases">
        <title>Sequencing the genomes of 1000 actinobacteria strains.</title>
        <authorList>
            <person name="Klenk H.-P."/>
        </authorList>
    </citation>
    <scope>NUCLEOTIDE SEQUENCE [LARGE SCALE GENOMIC DNA]</scope>
    <source>
        <strain evidence="2 3">DSM 15474</strain>
    </source>
</reference>
<dbReference type="Proteomes" id="UP000636579">
    <property type="component" value="Unassembled WGS sequence"/>
</dbReference>
<keyword evidence="3" id="KW-1185">Reference proteome</keyword>
<dbReference type="RefSeq" id="WP_192590875.1">
    <property type="nucleotide sequence ID" value="NZ_JADBEE010000001.1"/>
</dbReference>
<proteinExistence type="predicted"/>
<dbReference type="Pfam" id="PF03551">
    <property type="entry name" value="PadR"/>
    <property type="match status" value="1"/>
</dbReference>
<dbReference type="InterPro" id="IPR005149">
    <property type="entry name" value="Tscrpt_reg_PadR_N"/>
</dbReference>
<keyword evidence="2" id="KW-0238">DNA-binding</keyword>
<dbReference type="EMBL" id="JADBEE010000001">
    <property type="protein sequence ID" value="MBE1514076.1"/>
    <property type="molecule type" value="Genomic_DNA"/>
</dbReference>
<dbReference type="GO" id="GO:0003677">
    <property type="term" value="F:DNA binding"/>
    <property type="evidence" value="ECO:0007669"/>
    <property type="project" value="UniProtKB-KW"/>
</dbReference>
<accession>A0ABR9J647</accession>
<evidence type="ECO:0000313" key="2">
    <source>
        <dbReference type="EMBL" id="MBE1514076.1"/>
    </source>
</evidence>
<comment type="caution">
    <text evidence="2">The sequence shown here is derived from an EMBL/GenBank/DDBJ whole genome shotgun (WGS) entry which is preliminary data.</text>
</comment>
<evidence type="ECO:0000259" key="1">
    <source>
        <dbReference type="Pfam" id="PF03551"/>
    </source>
</evidence>
<sequence>MTGGRPNENQEWVSARVDAWVETYKKSMLGPVILGVVARHPQLTVSTVAEQVARETGWQITERGLYRTLKRLEDSGLLTSTEVAAARTGAKRKQIRLTDLGSEFLAGVTENLIDLPPSGS</sequence>
<dbReference type="InterPro" id="IPR036388">
    <property type="entry name" value="WH-like_DNA-bd_sf"/>
</dbReference>
<feature type="domain" description="Transcription regulator PadR N-terminal" evidence="1">
    <location>
        <begin position="33"/>
        <end position="106"/>
    </location>
</feature>
<organism evidence="2 3">
    <name type="scientific">Nesterenkonia halotolerans</name>
    <dbReference type="NCBI Taxonomy" id="225325"/>
    <lineage>
        <taxon>Bacteria</taxon>
        <taxon>Bacillati</taxon>
        <taxon>Actinomycetota</taxon>
        <taxon>Actinomycetes</taxon>
        <taxon>Micrococcales</taxon>
        <taxon>Micrococcaceae</taxon>
        <taxon>Nesterenkonia</taxon>
    </lineage>
</organism>
<protein>
    <submittedName>
        <fullName evidence="2">DNA-binding PadR family transcriptional regulator</fullName>
    </submittedName>
</protein>
<name>A0ABR9J647_9MICC</name>
<evidence type="ECO:0000313" key="3">
    <source>
        <dbReference type="Proteomes" id="UP000636579"/>
    </source>
</evidence>
<dbReference type="Gene3D" id="1.10.10.10">
    <property type="entry name" value="Winged helix-like DNA-binding domain superfamily/Winged helix DNA-binding domain"/>
    <property type="match status" value="1"/>
</dbReference>
<gene>
    <name evidence="2" type="ORF">H4W26_000831</name>
</gene>
<dbReference type="InterPro" id="IPR036390">
    <property type="entry name" value="WH_DNA-bd_sf"/>
</dbReference>
<dbReference type="SUPFAM" id="SSF46785">
    <property type="entry name" value="Winged helix' DNA-binding domain"/>
    <property type="match status" value="1"/>
</dbReference>